<name>A0A0H2YPK2_CLOP1</name>
<organism evidence="2 3">
    <name type="scientific">Clostridium perfringens (strain ATCC 13124 / DSM 756 / JCM 1290 / NCIMB 6125 / NCTC 8237 / Type A)</name>
    <dbReference type="NCBI Taxonomy" id="195103"/>
    <lineage>
        <taxon>Bacteria</taxon>
        <taxon>Bacillati</taxon>
        <taxon>Bacillota</taxon>
        <taxon>Clostridia</taxon>
        <taxon>Eubacteriales</taxon>
        <taxon>Clostridiaceae</taxon>
        <taxon>Clostridium</taxon>
    </lineage>
</organism>
<protein>
    <submittedName>
        <fullName evidence="2">Probable proton-coupled thiamine transporter YuaJ</fullName>
    </submittedName>
</protein>
<keyword evidence="1" id="KW-0812">Transmembrane</keyword>
<dbReference type="Proteomes" id="UP000001823">
    <property type="component" value="Chromosome"/>
</dbReference>
<dbReference type="RefSeq" id="WP_003449164.1">
    <property type="nucleotide sequence ID" value="NC_008261.1"/>
</dbReference>
<dbReference type="STRING" id="195103.CPF_1622"/>
<proteinExistence type="predicted"/>
<dbReference type="Pfam" id="PF09515">
    <property type="entry name" value="Thia_YuaJ"/>
    <property type="match status" value="1"/>
</dbReference>
<feature type="transmembrane region" description="Helical" evidence="1">
    <location>
        <begin position="160"/>
        <end position="180"/>
    </location>
</feature>
<keyword evidence="1" id="KW-0472">Membrane</keyword>
<reference evidence="2 3" key="1">
    <citation type="journal article" date="2006" name="Genome Res.">
        <title>Skewed genomic variability in strains of the toxigenic bacterial pathogen, Clostridium perfringens.</title>
        <authorList>
            <person name="Myers G.S."/>
            <person name="Rasko D.A."/>
            <person name="Cheung J.K."/>
            <person name="Ravel J."/>
            <person name="Seshadri R."/>
            <person name="Deboy R.T."/>
            <person name="Ren Q."/>
            <person name="Varga J."/>
            <person name="Awad M.M."/>
            <person name="Brinkac L.M."/>
            <person name="Daugherty S.C."/>
            <person name="Haft D.H."/>
            <person name="Dodson R.J."/>
            <person name="Madupu R."/>
            <person name="Nelson W.C."/>
            <person name="Rosovitz M.J."/>
            <person name="Sullivan S.A."/>
            <person name="Khouri H."/>
            <person name="Dimitrov G.I."/>
            <person name="Watkins K.L."/>
            <person name="Mulligan S."/>
            <person name="Benton J."/>
            <person name="Radune D."/>
            <person name="Fisher D.J."/>
            <person name="Atkins H.S."/>
            <person name="Hiscox T."/>
            <person name="Jost B.H."/>
            <person name="Billington S.J."/>
            <person name="Songer J.G."/>
            <person name="McClane B.A."/>
            <person name="Titball R.W."/>
            <person name="Rood J.I."/>
            <person name="Melville S.B."/>
            <person name="Paulsen I.T."/>
        </authorList>
    </citation>
    <scope>NUCLEOTIDE SEQUENCE [LARGE SCALE GENOMIC DNA]</scope>
    <source>
        <strain evidence="3">ATCC 13124 / DSM 756 / JCM 1290 / NCIMB 6125 / NCTC 8237 / S 107 / Type A</strain>
    </source>
</reference>
<feature type="transmembrane region" description="Helical" evidence="1">
    <location>
        <begin position="132"/>
        <end position="148"/>
    </location>
</feature>
<dbReference type="HOGENOM" id="CLU_090959_0_0_9"/>
<feature type="transmembrane region" description="Helical" evidence="1">
    <location>
        <begin position="186"/>
        <end position="213"/>
    </location>
</feature>
<dbReference type="GeneID" id="93002089"/>
<feature type="transmembrane region" description="Helical" evidence="1">
    <location>
        <begin position="27"/>
        <end position="48"/>
    </location>
</feature>
<dbReference type="eggNOG" id="COG3859">
    <property type="taxonomic scope" value="Bacteria"/>
</dbReference>
<accession>A0A0H2YPK2</accession>
<keyword evidence="1" id="KW-1133">Transmembrane helix</keyword>
<gene>
    <name evidence="2" type="ordered locus">CPF_1622</name>
</gene>
<dbReference type="GO" id="GO:0015234">
    <property type="term" value="F:thiamine transmembrane transporter activity"/>
    <property type="evidence" value="ECO:0007669"/>
    <property type="project" value="InterPro"/>
</dbReference>
<dbReference type="EMBL" id="CP000246">
    <property type="protein sequence ID" value="ABG82263.1"/>
    <property type="molecule type" value="Genomic_DNA"/>
</dbReference>
<feature type="transmembrane region" description="Helical" evidence="1">
    <location>
        <begin position="60"/>
        <end position="79"/>
    </location>
</feature>
<dbReference type="NCBIfam" id="TIGR02357">
    <property type="entry name" value="ECF_ThiT_YuaJ"/>
    <property type="match status" value="1"/>
</dbReference>
<dbReference type="PaxDb" id="195103-CPF_1622"/>
<dbReference type="AlphaFoldDB" id="A0A0H2YPK2"/>
<evidence type="ECO:0000313" key="2">
    <source>
        <dbReference type="EMBL" id="ABG82263.1"/>
    </source>
</evidence>
<dbReference type="InterPro" id="IPR012651">
    <property type="entry name" value="Thia_Transptr_ThiT"/>
</dbReference>
<dbReference type="Gene3D" id="1.10.1760.20">
    <property type="match status" value="1"/>
</dbReference>
<dbReference type="KEGG" id="cpf:CPF_1622"/>
<dbReference type="GO" id="GO:0005886">
    <property type="term" value="C:plasma membrane"/>
    <property type="evidence" value="ECO:0007669"/>
    <property type="project" value="InterPro"/>
</dbReference>
<keyword evidence="3" id="KW-1185">Reference proteome</keyword>
<evidence type="ECO:0000256" key="1">
    <source>
        <dbReference type="SAM" id="Phobius"/>
    </source>
</evidence>
<sequence length="231" mass="24887">MMSFSQIINDFIQSFSSINLGGNFKEIVTNPLTILTLIGVLIILVLLIKAKDIKFDAKMLTTIGIALALTAVLNMLKIYKFPQGGGITLGSMIPIILIAYAYGPLVGMLTGFLFGIISLFIDPYILHPVQVLFDYPIPYMALGVAGFFKNHRISGAVVAIFLKFLAHFISGVVFFGSFAPEGMSPILYSFLVNGSLIGADGLICVVLLGILPVNRLIKAISSKSVTSKYAS</sequence>
<evidence type="ECO:0000313" key="3">
    <source>
        <dbReference type="Proteomes" id="UP000001823"/>
    </source>
</evidence>